<dbReference type="AlphaFoldDB" id="A0A362WX55"/>
<name>A0A362WX55_9FLAO</name>
<dbReference type="EMBL" id="PVEO01000016">
    <property type="protein sequence ID" value="PQV44929.1"/>
    <property type="molecule type" value="Genomic_DNA"/>
</dbReference>
<dbReference type="Proteomes" id="UP000251545">
    <property type="component" value="Unassembled WGS sequence"/>
</dbReference>
<comment type="caution">
    <text evidence="1">The sequence shown here is derived from an EMBL/GenBank/DDBJ whole genome shotgun (WGS) entry which is preliminary data.</text>
</comment>
<proteinExistence type="predicted"/>
<reference evidence="1 2" key="1">
    <citation type="submission" date="2018-02" db="EMBL/GenBank/DDBJ databases">
        <title>Genomic Encyclopedia of Archaeal and Bacterial Type Strains, Phase II (KMG-II): from individual species to whole genera.</title>
        <authorList>
            <person name="Goeker M."/>
        </authorList>
    </citation>
    <scope>NUCLEOTIDE SEQUENCE [LARGE SCALE GENOMIC DNA]</scope>
    <source>
        <strain evidence="1 2">DSM 21165</strain>
    </source>
</reference>
<accession>A0A362WX55</accession>
<evidence type="ECO:0000313" key="2">
    <source>
        <dbReference type="Proteomes" id="UP000251545"/>
    </source>
</evidence>
<gene>
    <name evidence="1" type="ORF">CLV33_11647</name>
</gene>
<protein>
    <submittedName>
        <fullName evidence="1">Uncharacterized protein</fullName>
    </submittedName>
</protein>
<evidence type="ECO:0000313" key="1">
    <source>
        <dbReference type="EMBL" id="PQV44929.1"/>
    </source>
</evidence>
<dbReference type="PROSITE" id="PS51257">
    <property type="entry name" value="PROKAR_LIPOPROTEIN"/>
    <property type="match status" value="1"/>
</dbReference>
<sequence length="186" mass="21639">MKDLKFNQLLAVLIIISTLLSCSNEENNLTSPLVGEYELIEYKSETELDLNADGIKSDDILDELAELYFEDHNDIIPYDLSISDYYNIRMHLRLPGLLSLDDIPNRNTYGNSFPVYQLNLNEDLVTVSDFKLIPSEISYPSELHEMTFIEPNIIQLISKQTFRCYVDDEDRRINTTATYRKLEQEE</sequence>
<organism evidence="1 2">
    <name type="scientific">Jejuia pallidilutea</name>
    <dbReference type="NCBI Taxonomy" id="504487"/>
    <lineage>
        <taxon>Bacteria</taxon>
        <taxon>Pseudomonadati</taxon>
        <taxon>Bacteroidota</taxon>
        <taxon>Flavobacteriia</taxon>
        <taxon>Flavobacteriales</taxon>
        <taxon>Flavobacteriaceae</taxon>
        <taxon>Jejuia</taxon>
    </lineage>
</organism>
<dbReference type="RefSeq" id="WP_105474855.1">
    <property type="nucleotide sequence ID" value="NZ_PVEO01000016.1"/>
</dbReference>